<name>A0A0A8ZMC7_ARUDO</name>
<protein>
    <submittedName>
        <fullName evidence="1">Uncharacterized protein</fullName>
    </submittedName>
</protein>
<dbReference type="EMBL" id="GBRH01257351">
    <property type="protein sequence ID" value="JAD40544.1"/>
    <property type="molecule type" value="Transcribed_RNA"/>
</dbReference>
<reference evidence="1" key="1">
    <citation type="submission" date="2014-09" db="EMBL/GenBank/DDBJ databases">
        <authorList>
            <person name="Magalhaes I.L.F."/>
            <person name="Oliveira U."/>
            <person name="Santos F.R."/>
            <person name="Vidigal T.H.D.A."/>
            <person name="Brescovit A.D."/>
            <person name="Santos A.J."/>
        </authorList>
    </citation>
    <scope>NUCLEOTIDE SEQUENCE</scope>
    <source>
        <tissue evidence="1">Shoot tissue taken approximately 20 cm above the soil surface</tissue>
    </source>
</reference>
<reference evidence="1" key="2">
    <citation type="journal article" date="2015" name="Data Brief">
        <title>Shoot transcriptome of the giant reed, Arundo donax.</title>
        <authorList>
            <person name="Barrero R.A."/>
            <person name="Guerrero F.D."/>
            <person name="Moolhuijzen P."/>
            <person name="Goolsby J.A."/>
            <person name="Tidwell J."/>
            <person name="Bellgard S.E."/>
            <person name="Bellgard M.I."/>
        </authorList>
    </citation>
    <scope>NUCLEOTIDE SEQUENCE</scope>
    <source>
        <tissue evidence="1">Shoot tissue taken approximately 20 cm above the soil surface</tissue>
    </source>
</reference>
<organism evidence="1">
    <name type="scientific">Arundo donax</name>
    <name type="common">Giant reed</name>
    <name type="synonym">Donax arundinaceus</name>
    <dbReference type="NCBI Taxonomy" id="35708"/>
    <lineage>
        <taxon>Eukaryota</taxon>
        <taxon>Viridiplantae</taxon>
        <taxon>Streptophyta</taxon>
        <taxon>Embryophyta</taxon>
        <taxon>Tracheophyta</taxon>
        <taxon>Spermatophyta</taxon>
        <taxon>Magnoliopsida</taxon>
        <taxon>Liliopsida</taxon>
        <taxon>Poales</taxon>
        <taxon>Poaceae</taxon>
        <taxon>PACMAD clade</taxon>
        <taxon>Arundinoideae</taxon>
        <taxon>Arundineae</taxon>
        <taxon>Arundo</taxon>
    </lineage>
</organism>
<evidence type="ECO:0000313" key="1">
    <source>
        <dbReference type="EMBL" id="JAD40544.1"/>
    </source>
</evidence>
<sequence>MLFFSFSLPSSSLRRSASISRRRNASLLLTTARILFLMPNTSNHRNTVR</sequence>
<proteinExistence type="predicted"/>
<dbReference type="AlphaFoldDB" id="A0A0A8ZMC7"/>
<accession>A0A0A8ZMC7</accession>